<keyword evidence="2" id="KW-1185">Reference proteome</keyword>
<evidence type="ECO:0000313" key="2">
    <source>
        <dbReference type="Proteomes" id="UP001217089"/>
    </source>
</evidence>
<organism evidence="1 2">
    <name type="scientific">Tegillarca granosa</name>
    <name type="common">Malaysian cockle</name>
    <name type="synonym">Anadara granosa</name>
    <dbReference type="NCBI Taxonomy" id="220873"/>
    <lineage>
        <taxon>Eukaryota</taxon>
        <taxon>Metazoa</taxon>
        <taxon>Spiralia</taxon>
        <taxon>Lophotrochozoa</taxon>
        <taxon>Mollusca</taxon>
        <taxon>Bivalvia</taxon>
        <taxon>Autobranchia</taxon>
        <taxon>Pteriomorphia</taxon>
        <taxon>Arcoida</taxon>
        <taxon>Arcoidea</taxon>
        <taxon>Arcidae</taxon>
        <taxon>Tegillarca</taxon>
    </lineage>
</organism>
<evidence type="ECO:0000313" key="1">
    <source>
        <dbReference type="EMBL" id="KAJ8317697.1"/>
    </source>
</evidence>
<name>A0ABQ9FP27_TEGGR</name>
<dbReference type="Proteomes" id="UP001217089">
    <property type="component" value="Unassembled WGS sequence"/>
</dbReference>
<proteinExistence type="predicted"/>
<comment type="caution">
    <text evidence="1">The sequence shown here is derived from an EMBL/GenBank/DDBJ whole genome shotgun (WGS) entry which is preliminary data.</text>
</comment>
<dbReference type="EMBL" id="JARBDR010000246">
    <property type="protein sequence ID" value="KAJ8317697.1"/>
    <property type="molecule type" value="Genomic_DNA"/>
</dbReference>
<accession>A0ABQ9FP27</accession>
<reference evidence="1 2" key="1">
    <citation type="submission" date="2022-12" db="EMBL/GenBank/DDBJ databases">
        <title>Chromosome-level genome of Tegillarca granosa.</title>
        <authorList>
            <person name="Kim J."/>
        </authorList>
    </citation>
    <scope>NUCLEOTIDE SEQUENCE [LARGE SCALE GENOMIC DNA]</scope>
    <source>
        <strain evidence="1">Teg-2019</strain>
        <tissue evidence="1">Adductor muscle</tissue>
    </source>
</reference>
<gene>
    <name evidence="1" type="ORF">KUTeg_005601</name>
</gene>
<protein>
    <submittedName>
        <fullName evidence="1">Uncharacterized protein</fullName>
    </submittedName>
</protein>
<sequence>MLRKKKQIGIFDVPESLCAAMYLKGITDFSRKVPGKRQVEEFHIIDIKDDILNLIQDAYQKWKKDPLSIDPEN</sequence>